<keyword evidence="3 4" id="KW-0546">Nucleotide metabolism</keyword>
<protein>
    <recommendedName>
        <fullName evidence="4">7-methyl-GTP pyrophosphatase</fullName>
        <shortName evidence="4">m(7)GTP pyrophosphatase</shortName>
        <ecNumber evidence="4">3.6.1.-</ecNumber>
    </recommendedName>
</protein>
<dbReference type="EMBL" id="JAJHNU010000001">
    <property type="protein sequence ID" value="MDN4120813.1"/>
    <property type="molecule type" value="Genomic_DNA"/>
</dbReference>
<keyword evidence="6" id="KW-1185">Reference proteome</keyword>
<evidence type="ECO:0000256" key="4">
    <source>
        <dbReference type="HAMAP-Rule" id="MF_00528"/>
    </source>
</evidence>
<dbReference type="Proteomes" id="UP001168613">
    <property type="component" value="Unassembled WGS sequence"/>
</dbReference>
<comment type="caution">
    <text evidence="5">The sequence shown here is derived from an EMBL/GenBank/DDBJ whole genome shotgun (WGS) entry which is preliminary data.</text>
</comment>
<evidence type="ECO:0000313" key="6">
    <source>
        <dbReference type="Proteomes" id="UP001168613"/>
    </source>
</evidence>
<dbReference type="InterPro" id="IPR029001">
    <property type="entry name" value="ITPase-like_fam"/>
</dbReference>
<comment type="caution">
    <text evidence="4">Lacks conserved residue(s) required for the propagation of feature annotation.</text>
</comment>
<evidence type="ECO:0000256" key="1">
    <source>
        <dbReference type="ARBA" id="ARBA00001968"/>
    </source>
</evidence>
<accession>A0ABT8EHR5</accession>
<dbReference type="SUPFAM" id="SSF52972">
    <property type="entry name" value="ITPase-like"/>
    <property type="match status" value="1"/>
</dbReference>
<feature type="site" description="Important for substrate specificity" evidence="4">
    <location>
        <position position="151"/>
    </location>
</feature>
<proteinExistence type="inferred from homology"/>
<dbReference type="RefSeq" id="WP_266124522.1">
    <property type="nucleotide sequence ID" value="NZ_JAJHNU010000001.1"/>
</dbReference>
<comment type="catalytic activity">
    <reaction evidence="4">
        <text>N(7)-methyl-GTP + H2O = N(7)-methyl-GMP + diphosphate + H(+)</text>
        <dbReference type="Rhea" id="RHEA:58744"/>
        <dbReference type="ChEBI" id="CHEBI:15377"/>
        <dbReference type="ChEBI" id="CHEBI:15378"/>
        <dbReference type="ChEBI" id="CHEBI:33019"/>
        <dbReference type="ChEBI" id="CHEBI:58285"/>
        <dbReference type="ChEBI" id="CHEBI:87133"/>
    </reaction>
</comment>
<dbReference type="InterPro" id="IPR003697">
    <property type="entry name" value="Maf-like"/>
</dbReference>
<evidence type="ECO:0000256" key="3">
    <source>
        <dbReference type="ARBA" id="ARBA00023080"/>
    </source>
</evidence>
<comment type="similarity">
    <text evidence="4">Belongs to the Maf family. YceF subfamily.</text>
</comment>
<dbReference type="HAMAP" id="MF_00528">
    <property type="entry name" value="Maf"/>
    <property type="match status" value="1"/>
</dbReference>
<comment type="subcellular location">
    <subcellularLocation>
        <location evidence="4">Cytoplasm</location>
    </subcellularLocation>
</comment>
<keyword evidence="2 4" id="KW-0378">Hydrolase</keyword>
<feature type="site" description="Important for substrate specificity" evidence="4">
    <location>
        <position position="11"/>
    </location>
</feature>
<dbReference type="EC" id="3.6.1.-" evidence="4"/>
<organism evidence="5 6">
    <name type="scientific">Alcaligenes endophyticus</name>
    <dbReference type="NCBI Taxonomy" id="1929088"/>
    <lineage>
        <taxon>Bacteria</taxon>
        <taxon>Pseudomonadati</taxon>
        <taxon>Pseudomonadota</taxon>
        <taxon>Betaproteobacteria</taxon>
        <taxon>Burkholderiales</taxon>
        <taxon>Alcaligenaceae</taxon>
        <taxon>Alcaligenes</taxon>
    </lineage>
</organism>
<comment type="function">
    <text evidence="4">Nucleoside triphosphate pyrophosphatase that hydrolyzes 7-methyl-GTP (m(7)GTP). May have a dual role in cell division arrest and in preventing the incorporation of modified nucleotides into cellular nucleic acids.</text>
</comment>
<dbReference type="NCBIfam" id="TIGR00172">
    <property type="entry name" value="maf"/>
    <property type="match status" value="1"/>
</dbReference>
<dbReference type="Gene3D" id="3.90.950.10">
    <property type="match status" value="1"/>
</dbReference>
<dbReference type="Pfam" id="PF02545">
    <property type="entry name" value="Maf"/>
    <property type="match status" value="1"/>
</dbReference>
<evidence type="ECO:0000313" key="5">
    <source>
        <dbReference type="EMBL" id="MDN4120813.1"/>
    </source>
</evidence>
<sequence length="195" mass="21199">MRLILASGSRYRRDMLTRLRLPFTCVSPDIDESPQPGEAPHAMALRLAEEKAKKIISLHPDSVVIGSDQVATYAGHIIGKPGNHSAAVAQLQALSGQEVEFHSAICVMNTTTTLRDDVVTYCHFHELSLAEIEYYLHCEQAYDTAGSAKAESLGIALMQSMRSDDPTAIIGLPLISLCNMLRQLGINPLQPSLAS</sequence>
<name>A0ABT8EHR5_9BURK</name>
<gene>
    <name evidence="5" type="ORF">LMS43_05905</name>
</gene>
<dbReference type="PANTHER" id="PTHR43213:SF5">
    <property type="entry name" value="BIFUNCTIONAL DTTP_UTP PYROPHOSPHATASE_METHYLTRANSFERASE PROTEIN-RELATED"/>
    <property type="match status" value="1"/>
</dbReference>
<reference evidence="5" key="1">
    <citation type="submission" date="2021-11" db="EMBL/GenBank/DDBJ databases">
        <title>Draft genome sequence of Alcaligenes endophyticus type strain CCUG 75668T.</title>
        <authorList>
            <person name="Salva-Serra F."/>
            <person name="Duran R.E."/>
            <person name="Seeger M."/>
            <person name="Moore E.R.B."/>
            <person name="Jaen-Luchoro D."/>
        </authorList>
    </citation>
    <scope>NUCLEOTIDE SEQUENCE</scope>
    <source>
        <strain evidence="5">CCUG 75668</strain>
    </source>
</reference>
<feature type="active site" description="Proton acceptor" evidence="4">
    <location>
        <position position="68"/>
    </location>
</feature>
<dbReference type="CDD" id="cd00555">
    <property type="entry name" value="Maf"/>
    <property type="match status" value="1"/>
</dbReference>
<evidence type="ECO:0000256" key="2">
    <source>
        <dbReference type="ARBA" id="ARBA00022801"/>
    </source>
</evidence>
<keyword evidence="4" id="KW-0963">Cytoplasm</keyword>
<feature type="site" description="Important for substrate specificity" evidence="4">
    <location>
        <position position="69"/>
    </location>
</feature>
<dbReference type="PANTHER" id="PTHR43213">
    <property type="entry name" value="BIFUNCTIONAL DTTP/UTP PYROPHOSPHATASE/METHYLTRANSFERASE PROTEIN-RELATED"/>
    <property type="match status" value="1"/>
</dbReference>
<dbReference type="PIRSF" id="PIRSF006305">
    <property type="entry name" value="Maf"/>
    <property type="match status" value="1"/>
</dbReference>
<comment type="cofactor">
    <cofactor evidence="1 4">
        <name>a divalent metal cation</name>
        <dbReference type="ChEBI" id="CHEBI:60240"/>
    </cofactor>
</comment>